<keyword evidence="15" id="KW-1185">Reference proteome</keyword>
<name>A0A6G1IVJ4_9PLEO</name>
<keyword evidence="9 12" id="KW-0408">Iron</keyword>
<dbReference type="CDD" id="cd11061">
    <property type="entry name" value="CYP67-like"/>
    <property type="match status" value="1"/>
</dbReference>
<evidence type="ECO:0000256" key="8">
    <source>
        <dbReference type="ARBA" id="ARBA00023002"/>
    </source>
</evidence>
<dbReference type="Proteomes" id="UP000799291">
    <property type="component" value="Unassembled WGS sequence"/>
</dbReference>
<dbReference type="Pfam" id="PF00067">
    <property type="entry name" value="p450"/>
    <property type="match status" value="1"/>
</dbReference>
<sequence>MSSLESEKMRLASTVLGVATHLAIFIRGEWHMQAPFLVKFYLFVWIAIFAIQIYYGSTSREASVSTGSLSLCYALGLFTSISIYRRYFHRLRHFPGPWAAGITKFWHVWKCRNGKNYLVIEQLHKKYGPIIRTGPEELTIIDSSVPTAVDGPKNNCTKAVWYDFLLPEIALNTTRSKNYHDSRRRIWDNGFSTKALAAYEERIVEYATTLTRRIEQLAQNDSPVNVSDWFYWFTFDVMGEFAFARSFEMLENEKWHFAVRLLRRAMTLLGPFSPVPWLAQIAFYIAPWMYIVRDWLSMMEWCKKRMGERIQMKVDRADVSHWLIDASLKKGSLQADREWLNGDAVTIVIAGSDTIAPTLVFAFYELARSSKQQNVLFAELKDVDVFDHTALQRCEHLSALINETLRLHPPVPTGGYRQSPPNGMKINQTYVPGNVTIVVPRYSLARLESAYQCADQFIPERWTTRPHMVKDRRGFAPFSQGRFNCVGKALAMREMRLVIALLVTKFTVEFWDGEDGKRLFADMRDLFTAAPGRLDLRFKIRNF</sequence>
<comment type="subcellular location">
    <subcellularLocation>
        <location evidence="2">Membrane</location>
    </subcellularLocation>
</comment>
<evidence type="ECO:0000256" key="12">
    <source>
        <dbReference type="PIRSR" id="PIRSR602401-1"/>
    </source>
</evidence>
<evidence type="ECO:0000256" key="4">
    <source>
        <dbReference type="ARBA" id="ARBA00022617"/>
    </source>
</evidence>
<evidence type="ECO:0000256" key="2">
    <source>
        <dbReference type="ARBA" id="ARBA00004370"/>
    </source>
</evidence>
<evidence type="ECO:0000256" key="3">
    <source>
        <dbReference type="ARBA" id="ARBA00010617"/>
    </source>
</evidence>
<evidence type="ECO:0000256" key="13">
    <source>
        <dbReference type="SAM" id="Phobius"/>
    </source>
</evidence>
<dbReference type="InterPro" id="IPR001128">
    <property type="entry name" value="Cyt_P450"/>
</dbReference>
<feature type="transmembrane region" description="Helical" evidence="13">
    <location>
        <begin position="268"/>
        <end position="291"/>
    </location>
</feature>
<dbReference type="PANTHER" id="PTHR24305">
    <property type="entry name" value="CYTOCHROME P450"/>
    <property type="match status" value="1"/>
</dbReference>
<keyword evidence="5 13" id="KW-0812">Transmembrane</keyword>
<evidence type="ECO:0000256" key="5">
    <source>
        <dbReference type="ARBA" id="ARBA00022692"/>
    </source>
</evidence>
<keyword evidence="10" id="KW-0503">Monooxygenase</keyword>
<accession>A0A6G1IVJ4</accession>
<keyword evidence="11 13" id="KW-0472">Membrane</keyword>
<comment type="cofactor">
    <cofactor evidence="1 12">
        <name>heme</name>
        <dbReference type="ChEBI" id="CHEBI:30413"/>
    </cofactor>
</comment>
<keyword evidence="4 12" id="KW-0349">Heme</keyword>
<dbReference type="GO" id="GO:0016705">
    <property type="term" value="F:oxidoreductase activity, acting on paired donors, with incorporation or reduction of molecular oxygen"/>
    <property type="evidence" value="ECO:0007669"/>
    <property type="project" value="InterPro"/>
</dbReference>
<dbReference type="Gene3D" id="1.10.630.10">
    <property type="entry name" value="Cytochrome P450"/>
    <property type="match status" value="1"/>
</dbReference>
<dbReference type="EMBL" id="MU005589">
    <property type="protein sequence ID" value="KAF2682000.1"/>
    <property type="molecule type" value="Genomic_DNA"/>
</dbReference>
<evidence type="ECO:0000256" key="9">
    <source>
        <dbReference type="ARBA" id="ARBA00023004"/>
    </source>
</evidence>
<dbReference type="GO" id="GO:0016020">
    <property type="term" value="C:membrane"/>
    <property type="evidence" value="ECO:0007669"/>
    <property type="project" value="UniProtKB-SubCell"/>
</dbReference>
<evidence type="ECO:0000313" key="14">
    <source>
        <dbReference type="EMBL" id="KAF2682000.1"/>
    </source>
</evidence>
<evidence type="ECO:0000256" key="7">
    <source>
        <dbReference type="ARBA" id="ARBA00022989"/>
    </source>
</evidence>
<dbReference type="AlphaFoldDB" id="A0A6G1IVJ4"/>
<evidence type="ECO:0000256" key="6">
    <source>
        <dbReference type="ARBA" id="ARBA00022723"/>
    </source>
</evidence>
<reference evidence="14" key="1">
    <citation type="journal article" date="2020" name="Stud. Mycol.">
        <title>101 Dothideomycetes genomes: a test case for predicting lifestyles and emergence of pathogens.</title>
        <authorList>
            <person name="Haridas S."/>
            <person name="Albert R."/>
            <person name="Binder M."/>
            <person name="Bloem J."/>
            <person name="Labutti K."/>
            <person name="Salamov A."/>
            <person name="Andreopoulos B."/>
            <person name="Baker S."/>
            <person name="Barry K."/>
            <person name="Bills G."/>
            <person name="Bluhm B."/>
            <person name="Cannon C."/>
            <person name="Castanera R."/>
            <person name="Culley D."/>
            <person name="Daum C."/>
            <person name="Ezra D."/>
            <person name="Gonzalez J."/>
            <person name="Henrissat B."/>
            <person name="Kuo A."/>
            <person name="Liang C."/>
            <person name="Lipzen A."/>
            <person name="Lutzoni F."/>
            <person name="Magnuson J."/>
            <person name="Mondo S."/>
            <person name="Nolan M."/>
            <person name="Ohm R."/>
            <person name="Pangilinan J."/>
            <person name="Park H.-J."/>
            <person name="Ramirez L."/>
            <person name="Alfaro M."/>
            <person name="Sun H."/>
            <person name="Tritt A."/>
            <person name="Yoshinaga Y."/>
            <person name="Zwiers L.-H."/>
            <person name="Turgeon B."/>
            <person name="Goodwin S."/>
            <person name="Spatafora J."/>
            <person name="Crous P."/>
            <person name="Grigoriev I."/>
        </authorList>
    </citation>
    <scope>NUCLEOTIDE SEQUENCE</scope>
    <source>
        <strain evidence="14">CBS 122367</strain>
    </source>
</reference>
<organism evidence="14 15">
    <name type="scientific">Lentithecium fluviatile CBS 122367</name>
    <dbReference type="NCBI Taxonomy" id="1168545"/>
    <lineage>
        <taxon>Eukaryota</taxon>
        <taxon>Fungi</taxon>
        <taxon>Dikarya</taxon>
        <taxon>Ascomycota</taxon>
        <taxon>Pezizomycotina</taxon>
        <taxon>Dothideomycetes</taxon>
        <taxon>Pleosporomycetidae</taxon>
        <taxon>Pleosporales</taxon>
        <taxon>Massarineae</taxon>
        <taxon>Lentitheciaceae</taxon>
        <taxon>Lentithecium</taxon>
    </lineage>
</organism>
<dbReference type="GO" id="GO:0005506">
    <property type="term" value="F:iron ion binding"/>
    <property type="evidence" value="ECO:0007669"/>
    <property type="project" value="InterPro"/>
</dbReference>
<dbReference type="GO" id="GO:0020037">
    <property type="term" value="F:heme binding"/>
    <property type="evidence" value="ECO:0007669"/>
    <property type="project" value="InterPro"/>
</dbReference>
<keyword evidence="6 12" id="KW-0479">Metal-binding</keyword>
<dbReference type="PANTHER" id="PTHR24305:SF112">
    <property type="entry name" value="L-ORNITHINE-N5-MONOOXYGENASE (EUROFUNG)"/>
    <property type="match status" value="1"/>
</dbReference>
<evidence type="ECO:0000313" key="15">
    <source>
        <dbReference type="Proteomes" id="UP000799291"/>
    </source>
</evidence>
<dbReference type="PRINTS" id="PR00463">
    <property type="entry name" value="EP450I"/>
</dbReference>
<dbReference type="InterPro" id="IPR002401">
    <property type="entry name" value="Cyt_P450_E_grp-I"/>
</dbReference>
<evidence type="ECO:0000256" key="1">
    <source>
        <dbReference type="ARBA" id="ARBA00001971"/>
    </source>
</evidence>
<keyword evidence="8" id="KW-0560">Oxidoreductase</keyword>
<dbReference type="SUPFAM" id="SSF48264">
    <property type="entry name" value="Cytochrome P450"/>
    <property type="match status" value="1"/>
</dbReference>
<feature type="transmembrane region" description="Helical" evidence="13">
    <location>
        <begin position="67"/>
        <end position="84"/>
    </location>
</feature>
<feature type="binding site" description="axial binding residue" evidence="12">
    <location>
        <position position="485"/>
    </location>
    <ligand>
        <name>heme</name>
        <dbReference type="ChEBI" id="CHEBI:30413"/>
    </ligand>
    <ligandPart>
        <name>Fe</name>
        <dbReference type="ChEBI" id="CHEBI:18248"/>
    </ligandPart>
</feature>
<dbReference type="GO" id="GO:0004497">
    <property type="term" value="F:monooxygenase activity"/>
    <property type="evidence" value="ECO:0007669"/>
    <property type="project" value="UniProtKB-KW"/>
</dbReference>
<keyword evidence="7 13" id="KW-1133">Transmembrane helix</keyword>
<comment type="similarity">
    <text evidence="3">Belongs to the cytochrome P450 family.</text>
</comment>
<evidence type="ECO:0000256" key="11">
    <source>
        <dbReference type="ARBA" id="ARBA00023136"/>
    </source>
</evidence>
<feature type="transmembrane region" description="Helical" evidence="13">
    <location>
        <begin position="36"/>
        <end position="55"/>
    </location>
</feature>
<dbReference type="InterPro" id="IPR050121">
    <property type="entry name" value="Cytochrome_P450_monoxygenase"/>
</dbReference>
<protein>
    <submittedName>
        <fullName evidence="14">Cytochrome P450</fullName>
    </submittedName>
</protein>
<dbReference type="InterPro" id="IPR036396">
    <property type="entry name" value="Cyt_P450_sf"/>
</dbReference>
<dbReference type="PRINTS" id="PR00385">
    <property type="entry name" value="P450"/>
</dbReference>
<evidence type="ECO:0000256" key="10">
    <source>
        <dbReference type="ARBA" id="ARBA00023033"/>
    </source>
</evidence>
<dbReference type="OrthoDB" id="6692864at2759"/>
<proteinExistence type="inferred from homology"/>
<gene>
    <name evidence="14" type="ORF">K458DRAFT_479179</name>
</gene>